<evidence type="ECO:0000313" key="3">
    <source>
        <dbReference type="Proteomes" id="UP000639643"/>
    </source>
</evidence>
<dbReference type="AlphaFoldDB" id="A0A8H6KI33"/>
<feature type="non-terminal residue" evidence="2">
    <location>
        <position position="1"/>
    </location>
</feature>
<accession>A0A8H6KI33</accession>
<name>A0A8H6KI33_9PEZI</name>
<gene>
    <name evidence="2" type="ORF">CMUS01_07119</name>
</gene>
<dbReference type="InterPro" id="IPR031728">
    <property type="entry name" value="GlcAase_C"/>
</dbReference>
<dbReference type="PANTHER" id="PTHR36183">
    <property type="entry name" value="BETA-GLUCURONIDASE"/>
    <property type="match status" value="1"/>
</dbReference>
<dbReference type="PANTHER" id="PTHR36183:SF2">
    <property type="entry name" value="BETA-GLUCURONIDASE C-TERMINAL DOMAIN-CONTAINING PROTEIN"/>
    <property type="match status" value="1"/>
</dbReference>
<reference evidence="2" key="1">
    <citation type="journal article" date="2020" name="Phytopathology">
        <title>Genome Sequence Resources of Colletotrichum truncatum, C. plurivorum, C. musicola, and C. sojae: Four Species Pathogenic to Soybean (Glycine max).</title>
        <authorList>
            <person name="Rogerio F."/>
            <person name="Boufleur T.R."/>
            <person name="Ciampi-Guillardi M."/>
            <person name="Sukno S.A."/>
            <person name="Thon M.R."/>
            <person name="Massola Junior N.S."/>
            <person name="Baroncelli R."/>
        </authorList>
    </citation>
    <scope>NUCLEOTIDE SEQUENCE</scope>
    <source>
        <strain evidence="2">LFN0074</strain>
    </source>
</reference>
<feature type="domain" description="Beta-glucuronidase C-terminal" evidence="1">
    <location>
        <begin position="2"/>
        <end position="66"/>
    </location>
</feature>
<dbReference type="InterPro" id="IPR052974">
    <property type="entry name" value="GH79_Enzymes"/>
</dbReference>
<keyword evidence="2" id="KW-0378">Hydrolase</keyword>
<keyword evidence="3" id="KW-1185">Reference proteome</keyword>
<proteinExistence type="predicted"/>
<dbReference type="OrthoDB" id="2796951at2759"/>
<organism evidence="2 3">
    <name type="scientific">Colletotrichum musicola</name>
    <dbReference type="NCBI Taxonomy" id="2175873"/>
    <lineage>
        <taxon>Eukaryota</taxon>
        <taxon>Fungi</taxon>
        <taxon>Dikarya</taxon>
        <taxon>Ascomycota</taxon>
        <taxon>Pezizomycotina</taxon>
        <taxon>Sordariomycetes</taxon>
        <taxon>Hypocreomycetidae</taxon>
        <taxon>Glomerellales</taxon>
        <taxon>Glomerellaceae</taxon>
        <taxon>Colletotrichum</taxon>
        <taxon>Colletotrichum orchidearum species complex</taxon>
    </lineage>
</organism>
<dbReference type="Gene3D" id="2.60.40.1180">
    <property type="entry name" value="Golgi alpha-mannosidase II"/>
    <property type="match status" value="1"/>
</dbReference>
<dbReference type="Pfam" id="PF16862">
    <property type="entry name" value="Glyco_hydro_79C"/>
    <property type="match status" value="1"/>
</dbReference>
<dbReference type="Proteomes" id="UP000639643">
    <property type="component" value="Unassembled WGS sequence"/>
</dbReference>
<dbReference type="EMBL" id="WIGM01000247">
    <property type="protein sequence ID" value="KAF6832002.1"/>
    <property type="molecule type" value="Genomic_DNA"/>
</dbReference>
<evidence type="ECO:0000259" key="1">
    <source>
        <dbReference type="Pfam" id="PF16862"/>
    </source>
</evidence>
<comment type="caution">
    <text evidence="2">The sequence shown here is derived from an EMBL/GenBank/DDBJ whole genome shotgun (WGS) entry which is preliminary data.</text>
</comment>
<dbReference type="GO" id="GO:0016787">
    <property type="term" value="F:hydrolase activity"/>
    <property type="evidence" value="ECO:0007669"/>
    <property type="project" value="UniProtKB-KW"/>
</dbReference>
<protein>
    <submittedName>
        <fullName evidence="2">Glycoside hydrolase family 79 protein</fullName>
    </submittedName>
</protein>
<dbReference type="InterPro" id="IPR013780">
    <property type="entry name" value="Glyco_hydro_b"/>
</dbReference>
<sequence>DGEAKVQRLRANGSDAVSGITWDGWSYNHELDEGKPVKLDNVTVGETVEVKDGRVEVEVAASEAVVVSPTRLCKRWF</sequence>
<evidence type="ECO:0000313" key="2">
    <source>
        <dbReference type="EMBL" id="KAF6832002.1"/>
    </source>
</evidence>